<accession>X0YND8</accession>
<comment type="caution">
    <text evidence="2">The sequence shown here is derived from an EMBL/GenBank/DDBJ whole genome shotgun (WGS) entry which is preliminary data.</text>
</comment>
<sequence length="250" mass="29340">FGINEVKKKEDKVKEKGKKEKGKPKETPDKEKEPVKDRAKKDAEEEKPGLVIWHWLDKRLQSMQQVQESRDKNFNFLCIYRVKEKKFIRLADEEVRQVVAAPKHRWAIGFDNREYELIGNLEGRRCQDIYVINLKTGARQLALKKCRWYFGPSPDGSHFLYYDDGDYYTYKMASAKKYNITKDVPTSFINEEDDHNVVKPPIRPRGWVKDGVSVLLYDNWDVWNVPVHGGKGVNLTVTGKKEGIRYGRRF</sequence>
<name>X0YND8_9ZZZZ</name>
<evidence type="ECO:0008006" key="3">
    <source>
        <dbReference type="Google" id="ProtNLM"/>
    </source>
</evidence>
<protein>
    <recommendedName>
        <fullName evidence="3">Dipeptidylpeptidase IV N-terminal domain-containing protein</fullName>
    </recommendedName>
</protein>
<gene>
    <name evidence="2" type="ORF">S01H1_65585</name>
</gene>
<dbReference type="EMBL" id="BARS01043304">
    <property type="protein sequence ID" value="GAG38236.1"/>
    <property type="molecule type" value="Genomic_DNA"/>
</dbReference>
<proteinExistence type="predicted"/>
<feature type="non-terminal residue" evidence="2">
    <location>
        <position position="250"/>
    </location>
</feature>
<feature type="region of interest" description="Disordered" evidence="1">
    <location>
        <begin position="1"/>
        <end position="44"/>
    </location>
</feature>
<dbReference type="AlphaFoldDB" id="X0YND8"/>
<feature type="non-terminal residue" evidence="2">
    <location>
        <position position="1"/>
    </location>
</feature>
<evidence type="ECO:0000313" key="2">
    <source>
        <dbReference type="EMBL" id="GAG38236.1"/>
    </source>
</evidence>
<reference evidence="2" key="1">
    <citation type="journal article" date="2014" name="Front. Microbiol.">
        <title>High frequency of phylogenetically diverse reductive dehalogenase-homologous genes in deep subseafloor sedimentary metagenomes.</title>
        <authorList>
            <person name="Kawai M."/>
            <person name="Futagami T."/>
            <person name="Toyoda A."/>
            <person name="Takaki Y."/>
            <person name="Nishi S."/>
            <person name="Hori S."/>
            <person name="Arai W."/>
            <person name="Tsubouchi T."/>
            <person name="Morono Y."/>
            <person name="Uchiyama I."/>
            <person name="Ito T."/>
            <person name="Fujiyama A."/>
            <person name="Inagaki F."/>
            <person name="Takami H."/>
        </authorList>
    </citation>
    <scope>NUCLEOTIDE SEQUENCE</scope>
    <source>
        <strain evidence="2">Expedition CK06-06</strain>
    </source>
</reference>
<evidence type="ECO:0000256" key="1">
    <source>
        <dbReference type="SAM" id="MobiDB-lite"/>
    </source>
</evidence>
<organism evidence="2">
    <name type="scientific">marine sediment metagenome</name>
    <dbReference type="NCBI Taxonomy" id="412755"/>
    <lineage>
        <taxon>unclassified sequences</taxon>
        <taxon>metagenomes</taxon>
        <taxon>ecological metagenomes</taxon>
    </lineage>
</organism>